<evidence type="ECO:0000256" key="11">
    <source>
        <dbReference type="ARBA" id="ARBA00093666"/>
    </source>
</evidence>
<evidence type="ECO:0000313" key="13">
    <source>
        <dbReference type="EMBL" id="VAW11146.1"/>
    </source>
</evidence>
<evidence type="ECO:0000256" key="5">
    <source>
        <dbReference type="ARBA" id="ARBA00022729"/>
    </source>
</evidence>
<evidence type="ECO:0000256" key="12">
    <source>
        <dbReference type="SAM" id="Phobius"/>
    </source>
</evidence>
<keyword evidence="3" id="KW-0645">Protease</keyword>
<gene>
    <name evidence="13" type="ORF">MNBD_ALPHA09-905</name>
</gene>
<evidence type="ECO:0000256" key="3">
    <source>
        <dbReference type="ARBA" id="ARBA00022670"/>
    </source>
</evidence>
<dbReference type="GO" id="GO:0046872">
    <property type="term" value="F:metal ion binding"/>
    <property type="evidence" value="ECO:0007669"/>
    <property type="project" value="UniProtKB-KW"/>
</dbReference>
<protein>
    <recommendedName>
        <fullName evidence="11">Murein endopeptidase K</fullName>
    </recommendedName>
</protein>
<dbReference type="PANTHER" id="PTHR37425">
    <property type="match status" value="1"/>
</dbReference>
<keyword evidence="7" id="KW-0862">Zinc</keyword>
<dbReference type="SUPFAM" id="SSF55166">
    <property type="entry name" value="Hedgehog/DD-peptidase"/>
    <property type="match status" value="1"/>
</dbReference>
<keyword evidence="6" id="KW-0378">Hydrolase</keyword>
<comment type="cofactor">
    <cofactor evidence="1">
        <name>Zn(2+)</name>
        <dbReference type="ChEBI" id="CHEBI:29105"/>
    </cofactor>
</comment>
<dbReference type="InterPro" id="IPR009045">
    <property type="entry name" value="Zn_M74/Hedgehog-like"/>
</dbReference>
<evidence type="ECO:0000256" key="2">
    <source>
        <dbReference type="ARBA" id="ARBA00004776"/>
    </source>
</evidence>
<keyword evidence="8" id="KW-0482">Metalloprotease</keyword>
<dbReference type="GO" id="GO:0006508">
    <property type="term" value="P:proteolysis"/>
    <property type="evidence" value="ECO:0007669"/>
    <property type="project" value="UniProtKB-KW"/>
</dbReference>
<dbReference type="Pfam" id="PF05951">
    <property type="entry name" value="Peptidase_M15_2"/>
    <property type="match status" value="1"/>
</dbReference>
<dbReference type="GO" id="GO:0008237">
    <property type="term" value="F:metallopeptidase activity"/>
    <property type="evidence" value="ECO:0007669"/>
    <property type="project" value="UniProtKB-KW"/>
</dbReference>
<evidence type="ECO:0000256" key="10">
    <source>
        <dbReference type="ARBA" id="ARBA00093448"/>
    </source>
</evidence>
<keyword evidence="4" id="KW-0479">Metal-binding</keyword>
<dbReference type="PANTHER" id="PTHR37425:SF1">
    <property type="entry name" value="OUTER MEMBRANE PROTEIN"/>
    <property type="match status" value="1"/>
</dbReference>
<evidence type="ECO:0000256" key="7">
    <source>
        <dbReference type="ARBA" id="ARBA00022833"/>
    </source>
</evidence>
<keyword evidence="12" id="KW-1133">Transmembrane helix</keyword>
<evidence type="ECO:0000256" key="9">
    <source>
        <dbReference type="ARBA" id="ARBA00023316"/>
    </source>
</evidence>
<name>A0A3B0TVM5_9ZZZZ</name>
<dbReference type="EMBL" id="UOEM01000029">
    <property type="protein sequence ID" value="VAW11146.1"/>
    <property type="molecule type" value="Genomic_DNA"/>
</dbReference>
<dbReference type="InterPro" id="IPR010275">
    <property type="entry name" value="MepK"/>
</dbReference>
<dbReference type="Gene3D" id="3.30.1380.10">
    <property type="match status" value="1"/>
</dbReference>
<evidence type="ECO:0000256" key="8">
    <source>
        <dbReference type="ARBA" id="ARBA00023049"/>
    </source>
</evidence>
<keyword evidence="12" id="KW-0472">Membrane</keyword>
<reference evidence="13" key="1">
    <citation type="submission" date="2018-06" db="EMBL/GenBank/DDBJ databases">
        <authorList>
            <person name="Zhirakovskaya E."/>
        </authorList>
    </citation>
    <scope>NUCLEOTIDE SEQUENCE</scope>
</reference>
<accession>A0A3B0TVM5</accession>
<dbReference type="CDD" id="cd14844">
    <property type="entry name" value="Zn-DD-carboxypeptidase_like"/>
    <property type="match status" value="1"/>
</dbReference>
<comment type="similarity">
    <text evidence="10">Belongs to the peptidase M15 family.</text>
</comment>
<evidence type="ECO:0000256" key="4">
    <source>
        <dbReference type="ARBA" id="ARBA00022723"/>
    </source>
</evidence>
<dbReference type="AlphaFoldDB" id="A0A3B0TVM5"/>
<keyword evidence="5" id="KW-0732">Signal</keyword>
<evidence type="ECO:0000256" key="6">
    <source>
        <dbReference type="ARBA" id="ARBA00022801"/>
    </source>
</evidence>
<sequence length="529" mass="56440">MTKGLGTPALRISAWAGFSAWVAGILAWAGRGRRVIGPAALAVALSAGFANAQTRTLEIYNIHTKETNTVTFKRDGRYVTEGLRRLDRAMRDWRLDIVTKIDPELYDLLWELKTELGYTGPIHLISGHRSEKTNNLLRRTRGGQAKRSLHVRGSAADVFFPGVPLKRLRNAALVKQRGGVGYYPRSGQSFVHIDTGRVRHWPRIPSSQLAAILKRGTPAVPVRQVRETAVAVLNAPAPRQKPVDALTRQPAPFRLASATPVQYVRDQNIKHPAGTGLTAANSDEYRPGDWGESWLAPSRPKSVLVPQLKPTLVASSAPGTRLSTSLAPSTAVGYAAPPRNRNSASGRLLDGSSTTLAGMLANAERLSALASLGADAGDSGANTVSPPVAAKIRPTTVALAPAQVTPRNAGLGSQPARPIYTASLSPRGLLPSSSRNDGRFRAVLFAPAHALVFEPSPRIAATLNLGSEGRNALAFSGSLFAATEVGAFAPVRNEEGYRVSSLRVAEADRGRQGGFLALARRAYAWLTGS</sequence>
<proteinExistence type="inferred from homology"/>
<evidence type="ECO:0000256" key="1">
    <source>
        <dbReference type="ARBA" id="ARBA00001947"/>
    </source>
</evidence>
<keyword evidence="9" id="KW-0961">Cell wall biogenesis/degradation</keyword>
<feature type="transmembrane region" description="Helical" evidence="12">
    <location>
        <begin position="12"/>
        <end position="29"/>
    </location>
</feature>
<dbReference type="GO" id="GO:0071555">
    <property type="term" value="P:cell wall organization"/>
    <property type="evidence" value="ECO:0007669"/>
    <property type="project" value="UniProtKB-KW"/>
</dbReference>
<keyword evidence="12" id="KW-0812">Transmembrane</keyword>
<comment type="pathway">
    <text evidence="2">Cell wall biogenesis; cell wall polysaccharide biosynthesis.</text>
</comment>
<organism evidence="13">
    <name type="scientific">hydrothermal vent metagenome</name>
    <dbReference type="NCBI Taxonomy" id="652676"/>
    <lineage>
        <taxon>unclassified sequences</taxon>
        <taxon>metagenomes</taxon>
        <taxon>ecological metagenomes</taxon>
    </lineage>
</organism>